<comment type="caution">
    <text evidence="8">The sequence shown here is derived from an EMBL/GenBank/DDBJ whole genome shotgun (WGS) entry which is preliminary data.</text>
</comment>
<evidence type="ECO:0000313" key="8">
    <source>
        <dbReference type="EMBL" id="GAH74267.1"/>
    </source>
</evidence>
<evidence type="ECO:0000256" key="1">
    <source>
        <dbReference type="ARBA" id="ARBA00022485"/>
    </source>
</evidence>
<name>X1HXR6_9ZZZZ</name>
<feature type="domain" description="TRAM" evidence="6">
    <location>
        <begin position="154"/>
        <end position="227"/>
    </location>
</feature>
<evidence type="ECO:0000256" key="3">
    <source>
        <dbReference type="ARBA" id="ARBA00022723"/>
    </source>
</evidence>
<reference evidence="8" key="1">
    <citation type="journal article" date="2014" name="Front. Microbiol.">
        <title>High frequency of phylogenetically diverse reductive dehalogenase-homologous genes in deep subseafloor sedimentary metagenomes.</title>
        <authorList>
            <person name="Kawai M."/>
            <person name="Futagami T."/>
            <person name="Toyoda A."/>
            <person name="Takaki Y."/>
            <person name="Nishi S."/>
            <person name="Hori S."/>
            <person name="Arai W."/>
            <person name="Tsubouchi T."/>
            <person name="Morono Y."/>
            <person name="Uchiyama I."/>
            <person name="Ito T."/>
            <person name="Fujiyama A."/>
            <person name="Inagaki F."/>
            <person name="Takami H."/>
        </authorList>
    </citation>
    <scope>NUCLEOTIDE SEQUENCE</scope>
    <source>
        <strain evidence="8">Expedition CK06-06</strain>
    </source>
</reference>
<gene>
    <name evidence="8" type="ORF">S03H2_49682</name>
</gene>
<dbReference type="SUPFAM" id="SSF102114">
    <property type="entry name" value="Radical SAM enzymes"/>
    <property type="match status" value="1"/>
</dbReference>
<dbReference type="InterPro" id="IPR023404">
    <property type="entry name" value="rSAM_horseshoe"/>
</dbReference>
<evidence type="ECO:0000259" key="7">
    <source>
        <dbReference type="PROSITE" id="PS51918"/>
    </source>
</evidence>
<dbReference type="InterPro" id="IPR058240">
    <property type="entry name" value="rSAM_sf"/>
</dbReference>
<dbReference type="PANTHER" id="PTHR43020:SF2">
    <property type="entry name" value="MITOCHONDRIAL TRNA METHYLTHIOTRANSFERASE CDK5RAP1"/>
    <property type="match status" value="1"/>
</dbReference>
<dbReference type="Pfam" id="PF04055">
    <property type="entry name" value="Radical_SAM"/>
    <property type="match status" value="1"/>
</dbReference>
<feature type="domain" description="Radical SAM core" evidence="7">
    <location>
        <begin position="1"/>
        <end position="151"/>
    </location>
</feature>
<keyword evidence="2" id="KW-0949">S-adenosyl-L-methionine</keyword>
<dbReference type="GO" id="GO:0051539">
    <property type="term" value="F:4 iron, 4 sulfur cluster binding"/>
    <property type="evidence" value="ECO:0007669"/>
    <property type="project" value="UniProtKB-KW"/>
</dbReference>
<dbReference type="PROSITE" id="PS50926">
    <property type="entry name" value="TRAM"/>
    <property type="match status" value="1"/>
</dbReference>
<evidence type="ECO:0000256" key="2">
    <source>
        <dbReference type="ARBA" id="ARBA00022691"/>
    </source>
</evidence>
<keyword evidence="4" id="KW-0408">Iron</keyword>
<dbReference type="Gene3D" id="3.80.30.20">
    <property type="entry name" value="tm_1862 like domain"/>
    <property type="match status" value="1"/>
</dbReference>
<dbReference type="InterPro" id="IPR006638">
    <property type="entry name" value="Elp3/MiaA/NifB-like_rSAM"/>
</dbReference>
<proteinExistence type="predicted"/>
<evidence type="ECO:0000256" key="4">
    <source>
        <dbReference type="ARBA" id="ARBA00023004"/>
    </source>
</evidence>
<dbReference type="GO" id="GO:0005829">
    <property type="term" value="C:cytosol"/>
    <property type="evidence" value="ECO:0007669"/>
    <property type="project" value="TreeGrafter"/>
</dbReference>
<feature type="non-terminal residue" evidence="8">
    <location>
        <position position="1"/>
    </location>
</feature>
<dbReference type="Pfam" id="PF01938">
    <property type="entry name" value="TRAM"/>
    <property type="match status" value="1"/>
</dbReference>
<keyword evidence="5" id="KW-0411">Iron-sulfur</keyword>
<keyword evidence="1" id="KW-0004">4Fe-4S</keyword>
<dbReference type="PANTHER" id="PTHR43020">
    <property type="entry name" value="CDK5 REGULATORY SUBUNIT-ASSOCIATED PROTEIN 1"/>
    <property type="match status" value="1"/>
</dbReference>
<keyword evidence="3" id="KW-0479">Metal-binding</keyword>
<accession>X1HXR6</accession>
<dbReference type="SMART" id="SM00729">
    <property type="entry name" value="Elp3"/>
    <property type="match status" value="1"/>
</dbReference>
<dbReference type="AlphaFoldDB" id="X1HXR6"/>
<dbReference type="InterPro" id="IPR002792">
    <property type="entry name" value="TRAM_dom"/>
</dbReference>
<sequence length="229" mass="25465">GAIAALERLHFVTSYPIGFGEDIFRAMAEVPAVCNYLHLPAQSGSDRILAAMNRPYTARQYLELIERGRTIVPDLSLAGDFIVGFPGESEQDFQKTVRLMRAVGYKNCFIFKYSPRPGTAAAKRLKDDVPAEVKRRRNNELLAVQEEISRELHRAFIGQTVEVLVEGPSKSARKNRADRCHQLTGRTRGDHIVVFDAPGKADELTGKLVQVKIRDASALTLFGELANRA</sequence>
<dbReference type="PROSITE" id="PS51918">
    <property type="entry name" value="RADICAL_SAM"/>
    <property type="match status" value="1"/>
</dbReference>
<evidence type="ECO:0000259" key="6">
    <source>
        <dbReference type="PROSITE" id="PS50926"/>
    </source>
</evidence>
<evidence type="ECO:0000256" key="5">
    <source>
        <dbReference type="ARBA" id="ARBA00023014"/>
    </source>
</evidence>
<dbReference type="EMBL" id="BARU01031412">
    <property type="protein sequence ID" value="GAH74267.1"/>
    <property type="molecule type" value="Genomic_DNA"/>
</dbReference>
<organism evidence="8">
    <name type="scientific">marine sediment metagenome</name>
    <dbReference type="NCBI Taxonomy" id="412755"/>
    <lineage>
        <taxon>unclassified sequences</taxon>
        <taxon>metagenomes</taxon>
        <taxon>ecological metagenomes</taxon>
    </lineage>
</organism>
<dbReference type="GO" id="GO:0035597">
    <property type="term" value="F:tRNA-2-methylthio-N(6)-dimethylallyladenosine(37) synthase activity"/>
    <property type="evidence" value="ECO:0007669"/>
    <property type="project" value="TreeGrafter"/>
</dbReference>
<dbReference type="GO" id="GO:0046872">
    <property type="term" value="F:metal ion binding"/>
    <property type="evidence" value="ECO:0007669"/>
    <property type="project" value="UniProtKB-KW"/>
</dbReference>
<dbReference type="InterPro" id="IPR007197">
    <property type="entry name" value="rSAM"/>
</dbReference>
<protein>
    <submittedName>
        <fullName evidence="8">Uncharacterized protein</fullName>
    </submittedName>
</protein>